<reference evidence="1 2" key="1">
    <citation type="submission" date="2021-06" db="EMBL/GenBank/DDBJ databases">
        <title>Caerostris extrusa draft genome.</title>
        <authorList>
            <person name="Kono N."/>
            <person name="Arakawa K."/>
        </authorList>
    </citation>
    <scope>NUCLEOTIDE SEQUENCE [LARGE SCALE GENOMIC DNA]</scope>
</reference>
<name>A0AAV4SB66_CAEEX</name>
<comment type="caution">
    <text evidence="1">The sequence shown here is derived from an EMBL/GenBank/DDBJ whole genome shotgun (WGS) entry which is preliminary data.</text>
</comment>
<dbReference type="EMBL" id="BPLR01009100">
    <property type="protein sequence ID" value="GIY29622.1"/>
    <property type="molecule type" value="Genomic_DNA"/>
</dbReference>
<sequence length="120" mass="13520">MNPVSIPSIRIFNLLTVKSLHCKVQGDDPVVNDDHYISFLQITLTVHRFPLFLPPDWAWGKKVGHLPSFISVFLEGDSGEEMLLPFIYTLTFSSASSSGNEPVRRGPIFNNLNQIYGTNR</sequence>
<dbReference type="AlphaFoldDB" id="A0AAV4SB66"/>
<proteinExistence type="predicted"/>
<evidence type="ECO:0000313" key="1">
    <source>
        <dbReference type="EMBL" id="GIY29622.1"/>
    </source>
</evidence>
<dbReference type="Proteomes" id="UP001054945">
    <property type="component" value="Unassembled WGS sequence"/>
</dbReference>
<accession>A0AAV4SB66</accession>
<organism evidence="1 2">
    <name type="scientific">Caerostris extrusa</name>
    <name type="common">Bark spider</name>
    <name type="synonym">Caerostris bankana</name>
    <dbReference type="NCBI Taxonomy" id="172846"/>
    <lineage>
        <taxon>Eukaryota</taxon>
        <taxon>Metazoa</taxon>
        <taxon>Ecdysozoa</taxon>
        <taxon>Arthropoda</taxon>
        <taxon>Chelicerata</taxon>
        <taxon>Arachnida</taxon>
        <taxon>Araneae</taxon>
        <taxon>Araneomorphae</taxon>
        <taxon>Entelegynae</taxon>
        <taxon>Araneoidea</taxon>
        <taxon>Araneidae</taxon>
        <taxon>Caerostris</taxon>
    </lineage>
</organism>
<protein>
    <submittedName>
        <fullName evidence="1">Uncharacterized protein</fullName>
    </submittedName>
</protein>
<keyword evidence="2" id="KW-1185">Reference proteome</keyword>
<gene>
    <name evidence="1" type="ORF">CEXT_578621</name>
</gene>
<evidence type="ECO:0000313" key="2">
    <source>
        <dbReference type="Proteomes" id="UP001054945"/>
    </source>
</evidence>